<reference evidence="1" key="1">
    <citation type="submission" date="2023-04" db="EMBL/GenBank/DDBJ databases">
        <title>Draft Genome sequencing of Naganishia species isolated from polar environments using Oxford Nanopore Technology.</title>
        <authorList>
            <person name="Leo P."/>
            <person name="Venkateswaran K."/>
        </authorList>
    </citation>
    <scope>NUCLEOTIDE SEQUENCE</scope>
    <source>
        <strain evidence="1">DBVPG 5303</strain>
    </source>
</reference>
<organism evidence="1 2">
    <name type="scientific">Naganishia onofrii</name>
    <dbReference type="NCBI Taxonomy" id="1851511"/>
    <lineage>
        <taxon>Eukaryota</taxon>
        <taxon>Fungi</taxon>
        <taxon>Dikarya</taxon>
        <taxon>Basidiomycota</taxon>
        <taxon>Agaricomycotina</taxon>
        <taxon>Tremellomycetes</taxon>
        <taxon>Filobasidiales</taxon>
        <taxon>Filobasidiaceae</taxon>
        <taxon>Naganishia</taxon>
    </lineage>
</organism>
<accession>A0ACC2X5T4</accession>
<protein>
    <submittedName>
        <fullName evidence="1">Uncharacterized protein</fullName>
    </submittedName>
</protein>
<dbReference type="EMBL" id="JASBWV010000025">
    <property type="protein sequence ID" value="KAJ9119272.1"/>
    <property type="molecule type" value="Genomic_DNA"/>
</dbReference>
<sequence>MAKRKHSEQEVTAVEAPAPAAAAATPAQLDPAELSEMKAQAQAAIVSAASNKNIDPTKEEAAFDGDVSFVAIGGGGMDGAAGGKGKGKGKEDGVRRQVRRDGKEKINMTVFVSSLPYETTTTDLITHFSFIGPVKNGFVVKDKESQESKGVGYITFTSLEDAEKAVKDLNGGQFGADAKRKIRVELANDKPFVPRPRRAEPVDPDVPALPGSQQQPPDTDTAPALPVAVRTKPIQPRGHKAALALTTSPATPGHGHAAAVAGGDKTAIRTLVLSGIPTDVDRDTLWKKVRKMPGIGEKASFEYPVDMKDLVAGEVKETMGNTAHVLFENHDKASKAAEKLHSHIYKGALLSCVLKKRLQQAAGSADGKGGNRAGRLIVRNLAWNVTEQELRTLFLPYGPILGINLPTVASKLPHTDPTKPAPPPRARGFAFVWFLSKNDAEKAIEGMNGKEIKERSVAVDWALSKEKFEEAKAAEGGEVKDGDVEGEKEEAEGDDEESEEEEDEEDNEEDDVDVVMESGEEKEAKPVKPTLPAVEEGSTLFIRNLPFEATEEELRDLFRTFGPLRYAKITMDRATGRSRGTGFACFWKKEDADLALAEAARVHQITGANQTGLNSAPSVNPFALPSILTVDPSSQAAAKLVLHGRTLDVVRALTREDASIKKEDAEKFRQKADKRNTYLMREGVIFPNAPAASTLPELEVTKRLESFNTRRKLLESNPSLYISKTRLSIRQIPLYATDRTIKRLGIHAVKEFDTEVAAEKREPLSREELMDDTQSPVALASSRKNTGRKTVVMQSKVERQNDRIDGVTGLGRSKGYGFLEMRTHQDALKVLRWANNNPDISALMKEWVATELEELATREKEKLVAARAAVPKPDDLDDQELKYKKLQAKVKDGVAGLTDQMKQGKTLLVEFSVENVQVVKRRSEKMTQGAGESGGARGGERTRKRKADNDDDEDDTKSSSKGDKGKDRKRGGGGSGKNKEKRSTEDGGEGDASGKSPRPSKKSKKDDGAPAAGAEVKDKTLGKNLGGLIGKKRKMRKAGGK</sequence>
<keyword evidence="2" id="KW-1185">Reference proteome</keyword>
<gene>
    <name evidence="1" type="ORF">QFC24_005743</name>
</gene>
<name>A0ACC2X5T4_9TREE</name>
<proteinExistence type="predicted"/>
<evidence type="ECO:0000313" key="1">
    <source>
        <dbReference type="EMBL" id="KAJ9119272.1"/>
    </source>
</evidence>
<evidence type="ECO:0000313" key="2">
    <source>
        <dbReference type="Proteomes" id="UP001234202"/>
    </source>
</evidence>
<comment type="caution">
    <text evidence="1">The sequence shown here is derived from an EMBL/GenBank/DDBJ whole genome shotgun (WGS) entry which is preliminary data.</text>
</comment>
<dbReference type="Proteomes" id="UP001234202">
    <property type="component" value="Unassembled WGS sequence"/>
</dbReference>